<dbReference type="CDD" id="cd01650">
    <property type="entry name" value="RT_nLTR_like"/>
    <property type="match status" value="1"/>
</dbReference>
<dbReference type="InterPro" id="IPR043502">
    <property type="entry name" value="DNA/RNA_pol_sf"/>
</dbReference>
<evidence type="ECO:0000313" key="3">
    <source>
        <dbReference type="Proteomes" id="UP000015106"/>
    </source>
</evidence>
<dbReference type="PROSITE" id="PS50878">
    <property type="entry name" value="RT_POL"/>
    <property type="match status" value="1"/>
</dbReference>
<dbReference type="Gramene" id="TuG1812S0003263600.01.T01">
    <property type="protein sequence ID" value="TuG1812S0003263600.01.T01"/>
    <property type="gene ID" value="TuG1812S0003263600.01"/>
</dbReference>
<dbReference type="PANTHER" id="PTHR46890">
    <property type="entry name" value="NON-LTR RETROLELEMENT REVERSE TRANSCRIPTASE-LIKE PROTEIN-RELATED"/>
    <property type="match status" value="1"/>
</dbReference>
<name>A0A8R7VKS3_TRIUA</name>
<dbReference type="Proteomes" id="UP000015106">
    <property type="component" value="Unassembled WGS sequence"/>
</dbReference>
<reference evidence="2" key="2">
    <citation type="submission" date="2022-06" db="UniProtKB">
        <authorList>
            <consortium name="EnsemblPlants"/>
        </authorList>
    </citation>
    <scope>IDENTIFICATION</scope>
</reference>
<accession>A0A8R7VKS3</accession>
<dbReference type="EnsemblPlants" id="TuG1812S0003263600.01.T01">
    <property type="protein sequence ID" value="TuG1812S0003263600.01.T01"/>
    <property type="gene ID" value="TuG1812S0003263600.01"/>
</dbReference>
<protein>
    <recommendedName>
        <fullName evidence="1">Reverse transcriptase domain-containing protein</fullName>
    </recommendedName>
</protein>
<dbReference type="InterPro" id="IPR000477">
    <property type="entry name" value="RT_dom"/>
</dbReference>
<reference evidence="3" key="1">
    <citation type="journal article" date="2013" name="Nature">
        <title>Draft genome of the wheat A-genome progenitor Triticum urartu.</title>
        <authorList>
            <person name="Ling H.Q."/>
            <person name="Zhao S."/>
            <person name="Liu D."/>
            <person name="Wang J."/>
            <person name="Sun H."/>
            <person name="Zhang C."/>
            <person name="Fan H."/>
            <person name="Li D."/>
            <person name="Dong L."/>
            <person name="Tao Y."/>
            <person name="Gao C."/>
            <person name="Wu H."/>
            <person name="Li Y."/>
            <person name="Cui Y."/>
            <person name="Guo X."/>
            <person name="Zheng S."/>
            <person name="Wang B."/>
            <person name="Yu K."/>
            <person name="Liang Q."/>
            <person name="Yang W."/>
            <person name="Lou X."/>
            <person name="Chen J."/>
            <person name="Feng M."/>
            <person name="Jian J."/>
            <person name="Zhang X."/>
            <person name="Luo G."/>
            <person name="Jiang Y."/>
            <person name="Liu J."/>
            <person name="Wang Z."/>
            <person name="Sha Y."/>
            <person name="Zhang B."/>
            <person name="Wu H."/>
            <person name="Tang D."/>
            <person name="Shen Q."/>
            <person name="Xue P."/>
            <person name="Zou S."/>
            <person name="Wang X."/>
            <person name="Liu X."/>
            <person name="Wang F."/>
            <person name="Yang Y."/>
            <person name="An X."/>
            <person name="Dong Z."/>
            <person name="Zhang K."/>
            <person name="Zhang X."/>
            <person name="Luo M.C."/>
            <person name="Dvorak J."/>
            <person name="Tong Y."/>
            <person name="Wang J."/>
            <person name="Yang H."/>
            <person name="Li Z."/>
            <person name="Wang D."/>
            <person name="Zhang A."/>
            <person name="Wang J."/>
        </authorList>
    </citation>
    <scope>NUCLEOTIDE SEQUENCE</scope>
    <source>
        <strain evidence="3">cv. G1812</strain>
    </source>
</reference>
<organism evidence="2 3">
    <name type="scientific">Triticum urartu</name>
    <name type="common">Red wild einkorn</name>
    <name type="synonym">Crithodium urartu</name>
    <dbReference type="NCBI Taxonomy" id="4572"/>
    <lineage>
        <taxon>Eukaryota</taxon>
        <taxon>Viridiplantae</taxon>
        <taxon>Streptophyta</taxon>
        <taxon>Embryophyta</taxon>
        <taxon>Tracheophyta</taxon>
        <taxon>Spermatophyta</taxon>
        <taxon>Magnoliopsida</taxon>
        <taxon>Liliopsida</taxon>
        <taxon>Poales</taxon>
        <taxon>Poaceae</taxon>
        <taxon>BOP clade</taxon>
        <taxon>Pooideae</taxon>
        <taxon>Triticodae</taxon>
        <taxon>Triticeae</taxon>
        <taxon>Triticinae</taxon>
        <taxon>Triticum</taxon>
    </lineage>
</organism>
<dbReference type="PANTHER" id="PTHR46890:SF48">
    <property type="entry name" value="RNA-DIRECTED DNA POLYMERASE"/>
    <property type="match status" value="1"/>
</dbReference>
<dbReference type="Pfam" id="PF00078">
    <property type="entry name" value="RVT_1"/>
    <property type="match status" value="1"/>
</dbReference>
<keyword evidence="3" id="KW-1185">Reference proteome</keyword>
<proteinExistence type="predicted"/>
<dbReference type="InterPro" id="IPR052343">
    <property type="entry name" value="Retrotransposon-Effector_Assoc"/>
</dbReference>
<dbReference type="AlphaFoldDB" id="A0A8R7VKS3"/>
<evidence type="ECO:0000313" key="2">
    <source>
        <dbReference type="EnsemblPlants" id="TuG1812S0003263600.01.T01"/>
    </source>
</evidence>
<feature type="domain" description="Reverse transcriptase" evidence="1">
    <location>
        <begin position="1"/>
        <end position="275"/>
    </location>
</feature>
<evidence type="ECO:0000259" key="1">
    <source>
        <dbReference type="PROSITE" id="PS50878"/>
    </source>
</evidence>
<dbReference type="SUPFAM" id="SSF56672">
    <property type="entry name" value="DNA/RNA polymerases"/>
    <property type="match status" value="1"/>
</dbReference>
<sequence length="360" mass="40566">MPEMVNSTVLVLIPKVKNPQHLSQYRPISLCNVLYKLASKVLALRLRPLLQGLISEEQSAFVPGRLITDNVLLAYECIHFLKRKKGKSGACAVKLDMAKAYDRVEWSYLRAIMSKLGFADAWINRVMSCVETVSFSVRVNGNYSQIFKPSKGIRQGDPISPYLFLLCAEGFSCMLKKYGAGHLSRGVRVGIHCPWISHLLFADDCMVFTQATAEGANRLQEVLERYRIGSGQMVNKQKSAIFFSGNSYDNMKAAIHQGTEITVEALVEKYLGLPTALRRFTDENFQHILATIKRLVAGWAPKLLSSAGREVLIKSICQAIPTYSMSCFKLSKKLCKKITAVMARFWWGGDEKKRKMHWVK</sequence>